<feature type="transmembrane region" description="Helical" evidence="6">
    <location>
        <begin position="76"/>
        <end position="102"/>
    </location>
</feature>
<evidence type="ECO:0000256" key="4">
    <source>
        <dbReference type="ARBA" id="ARBA00022989"/>
    </source>
</evidence>
<evidence type="ECO:0000256" key="1">
    <source>
        <dbReference type="ARBA" id="ARBA00004651"/>
    </source>
</evidence>
<protein>
    <recommendedName>
        <fullName evidence="6">TVP38/TMEM64 family membrane protein</fullName>
    </recommendedName>
</protein>
<evidence type="ECO:0000256" key="5">
    <source>
        <dbReference type="ARBA" id="ARBA00023136"/>
    </source>
</evidence>
<feature type="transmembrane region" description="Helical" evidence="6">
    <location>
        <begin position="211"/>
        <end position="231"/>
    </location>
</feature>
<organism evidence="8 9">
    <name type="scientific">Anaerococcus martiniensis</name>
    <dbReference type="NCBI Taxonomy" id="3115615"/>
    <lineage>
        <taxon>Bacteria</taxon>
        <taxon>Bacillati</taxon>
        <taxon>Bacillota</taxon>
        <taxon>Tissierellia</taxon>
        <taxon>Tissierellales</taxon>
        <taxon>Peptoniphilaceae</taxon>
        <taxon>Anaerococcus</taxon>
    </lineage>
</organism>
<comment type="caution">
    <text evidence="8">The sequence shown here is derived from an EMBL/GenBank/DDBJ whole genome shotgun (WGS) entry which is preliminary data.</text>
</comment>
<comment type="subcellular location">
    <subcellularLocation>
        <location evidence="1 6">Cell membrane</location>
        <topology evidence="1 6">Multi-pass membrane protein</topology>
    </subcellularLocation>
</comment>
<feature type="transmembrane region" description="Helical" evidence="6">
    <location>
        <begin position="21"/>
        <end position="38"/>
    </location>
</feature>
<proteinExistence type="inferred from homology"/>
<feature type="transmembrane region" description="Helical" evidence="6">
    <location>
        <begin position="108"/>
        <end position="129"/>
    </location>
</feature>
<dbReference type="InterPro" id="IPR032816">
    <property type="entry name" value="VTT_dom"/>
</dbReference>
<keyword evidence="4 6" id="KW-1133">Transmembrane helix</keyword>
<dbReference type="PANTHER" id="PTHR12677">
    <property type="entry name" value="GOLGI APPARATUS MEMBRANE PROTEIN TVP38-RELATED"/>
    <property type="match status" value="1"/>
</dbReference>
<sequence>MTDKHTDKTNPKEERLEKSSKLAVLVPLVVLLLAYFIIPPFRNGINNAVKAISTGGLSGVIEYIRGFGAKAAVVSFLLMILQSVIAPIPAVLITLSNAAIFGWVKGAILSWSSAMVGAALCFFIARSLGRDAVIKLSSKGALENIEDFFARYGKHTIFLARLLPFISFDIVSYAAGLTSMGFWGFFLATGLGQLPATIVYSYTGGELDGGARGIFMFVIIISILAVVVAFLRKRYNEKHKTNL</sequence>
<keyword evidence="2 6" id="KW-1003">Cell membrane</keyword>
<evidence type="ECO:0000313" key="8">
    <source>
        <dbReference type="EMBL" id="MFO3664658.1"/>
    </source>
</evidence>
<dbReference type="EMBL" id="JBGMEI010000001">
    <property type="protein sequence ID" value="MFO3664658.1"/>
    <property type="molecule type" value="Genomic_DNA"/>
</dbReference>
<evidence type="ECO:0000256" key="6">
    <source>
        <dbReference type="RuleBase" id="RU366058"/>
    </source>
</evidence>
<evidence type="ECO:0000313" key="9">
    <source>
        <dbReference type="Proteomes" id="UP001637996"/>
    </source>
</evidence>
<evidence type="ECO:0000256" key="2">
    <source>
        <dbReference type="ARBA" id="ARBA00022475"/>
    </source>
</evidence>
<comment type="similarity">
    <text evidence="6">Belongs to the TVP38/TMEM64 family.</text>
</comment>
<dbReference type="InterPro" id="IPR015414">
    <property type="entry name" value="TMEM64"/>
</dbReference>
<dbReference type="Pfam" id="PF09335">
    <property type="entry name" value="VTT_dom"/>
    <property type="match status" value="1"/>
</dbReference>
<keyword evidence="3 6" id="KW-0812">Transmembrane</keyword>
<keyword evidence="9" id="KW-1185">Reference proteome</keyword>
<name>A0ABW9M6N5_9FIRM</name>
<evidence type="ECO:0000259" key="7">
    <source>
        <dbReference type="Pfam" id="PF09335"/>
    </source>
</evidence>
<keyword evidence="5 6" id="KW-0472">Membrane</keyword>
<reference evidence="8 9" key="1">
    <citation type="journal article" date="2025" name="Anaerobe">
        <title>Description of Anaerococcus kampingiae sp. nov., Anaerococcus groningensis sp. nov., Anaerococcus martiniensis sp. nov., and Anaerococcus cruorum sp. nov., isolated from human clinical specimens.</title>
        <authorList>
            <person name="Boiten K.E."/>
            <person name="Meijer J."/>
            <person name="van Wezel E.M."/>
            <person name="Veloo A.C.M."/>
        </authorList>
    </citation>
    <scope>NUCLEOTIDE SEQUENCE [LARGE SCALE GENOMIC DNA]</scope>
    <source>
        <strain evidence="8 9">ENR0831</strain>
    </source>
</reference>
<comment type="caution">
    <text evidence="6">Lacks conserved residue(s) required for the propagation of feature annotation.</text>
</comment>
<feature type="domain" description="VTT" evidence="7">
    <location>
        <begin position="88"/>
        <end position="204"/>
    </location>
</feature>
<accession>A0ABW9M6N5</accession>
<evidence type="ECO:0000256" key="3">
    <source>
        <dbReference type="ARBA" id="ARBA00022692"/>
    </source>
</evidence>
<dbReference type="PANTHER" id="PTHR12677:SF59">
    <property type="entry name" value="GOLGI APPARATUS MEMBRANE PROTEIN TVP38-RELATED"/>
    <property type="match status" value="1"/>
</dbReference>
<gene>
    <name evidence="8" type="ORF">ACCQ41_00080</name>
</gene>
<dbReference type="Proteomes" id="UP001637996">
    <property type="component" value="Unassembled WGS sequence"/>
</dbReference>
<dbReference type="RefSeq" id="WP_410030464.1">
    <property type="nucleotide sequence ID" value="NZ_JBGMEI010000001.1"/>
</dbReference>